<dbReference type="InterPro" id="IPR000748">
    <property type="entry name" value="PsdUridine_synth_RsuA/RluB/E/F"/>
</dbReference>
<dbReference type="Pfam" id="PF00849">
    <property type="entry name" value="PseudoU_synth_2"/>
    <property type="match status" value="1"/>
</dbReference>
<dbReference type="NCBIfam" id="TIGR00093">
    <property type="entry name" value="pseudouridine synthase"/>
    <property type="match status" value="1"/>
</dbReference>
<protein>
    <recommendedName>
        <fullName evidence="6">RNA-binding S4 domain-containing protein</fullName>
    </recommendedName>
</protein>
<accession>A0AA38XCF3</accession>
<dbReference type="Gene3D" id="3.10.290.10">
    <property type="entry name" value="RNA-binding S4 domain"/>
    <property type="match status" value="1"/>
</dbReference>
<name>A0AA38XCF3_9EURO</name>
<feature type="region of interest" description="Disordered" evidence="4">
    <location>
        <begin position="167"/>
        <end position="195"/>
    </location>
</feature>
<dbReference type="Pfam" id="PF01479">
    <property type="entry name" value="S4"/>
    <property type="match status" value="1"/>
</dbReference>
<keyword evidence="5" id="KW-0732">Signal</keyword>
<dbReference type="Gene3D" id="3.30.70.580">
    <property type="entry name" value="Pseudouridine synthase I, catalytic domain, N-terminal subdomain"/>
    <property type="match status" value="1"/>
</dbReference>
<evidence type="ECO:0000259" key="6">
    <source>
        <dbReference type="SMART" id="SM00363"/>
    </source>
</evidence>
<dbReference type="PANTHER" id="PTHR47683:SF2">
    <property type="entry name" value="RNA-BINDING S4 DOMAIN-CONTAINING PROTEIN"/>
    <property type="match status" value="1"/>
</dbReference>
<dbReference type="PROSITE" id="PS50889">
    <property type="entry name" value="S4"/>
    <property type="match status" value="1"/>
</dbReference>
<dbReference type="InterPro" id="IPR042092">
    <property type="entry name" value="PsdUridine_s_RsuA/RluB/E/F_cat"/>
</dbReference>
<feature type="chain" id="PRO_5041303083" description="RNA-binding S4 domain-containing protein" evidence="5">
    <location>
        <begin position="21"/>
        <end position="438"/>
    </location>
</feature>
<evidence type="ECO:0000256" key="2">
    <source>
        <dbReference type="ARBA" id="ARBA00023235"/>
    </source>
</evidence>
<feature type="signal peptide" evidence="5">
    <location>
        <begin position="1"/>
        <end position="20"/>
    </location>
</feature>
<evidence type="ECO:0000256" key="1">
    <source>
        <dbReference type="ARBA" id="ARBA00008348"/>
    </source>
</evidence>
<dbReference type="PANTHER" id="PTHR47683">
    <property type="entry name" value="PSEUDOURIDINE SYNTHASE FAMILY PROTEIN-RELATED"/>
    <property type="match status" value="1"/>
</dbReference>
<dbReference type="CDD" id="cd00165">
    <property type="entry name" value="S4"/>
    <property type="match status" value="1"/>
</dbReference>
<dbReference type="InterPro" id="IPR036986">
    <property type="entry name" value="S4_RNA-bd_sf"/>
</dbReference>
<dbReference type="EMBL" id="JAPDRN010000241">
    <property type="protein sequence ID" value="KAJ9610901.1"/>
    <property type="molecule type" value="Genomic_DNA"/>
</dbReference>
<feature type="domain" description="RNA-binding S4" evidence="6">
    <location>
        <begin position="201"/>
        <end position="269"/>
    </location>
</feature>
<dbReference type="SUPFAM" id="SSF55120">
    <property type="entry name" value="Pseudouridine synthase"/>
    <property type="match status" value="1"/>
</dbReference>
<comment type="caution">
    <text evidence="7">The sequence shown here is derived from an EMBL/GenBank/DDBJ whole genome shotgun (WGS) entry which is preliminary data.</text>
</comment>
<proteinExistence type="inferred from homology"/>
<dbReference type="PROSITE" id="PS01149">
    <property type="entry name" value="PSI_RSU"/>
    <property type="match status" value="1"/>
</dbReference>
<keyword evidence="2" id="KW-0413">Isomerase</keyword>
<dbReference type="Gene3D" id="3.30.70.1560">
    <property type="entry name" value="Alpha-L RNA-binding motif"/>
    <property type="match status" value="1"/>
</dbReference>
<dbReference type="GO" id="GO:0009982">
    <property type="term" value="F:pseudouridine synthase activity"/>
    <property type="evidence" value="ECO:0007669"/>
    <property type="project" value="InterPro"/>
</dbReference>
<organism evidence="7">
    <name type="scientific">Knufia peltigerae</name>
    <dbReference type="NCBI Taxonomy" id="1002370"/>
    <lineage>
        <taxon>Eukaryota</taxon>
        <taxon>Fungi</taxon>
        <taxon>Dikarya</taxon>
        <taxon>Ascomycota</taxon>
        <taxon>Pezizomycotina</taxon>
        <taxon>Eurotiomycetes</taxon>
        <taxon>Chaetothyriomycetidae</taxon>
        <taxon>Chaetothyriales</taxon>
        <taxon>Trichomeriaceae</taxon>
        <taxon>Knufia</taxon>
    </lineage>
</organism>
<evidence type="ECO:0000256" key="3">
    <source>
        <dbReference type="PROSITE-ProRule" id="PRU00182"/>
    </source>
</evidence>
<evidence type="ECO:0000313" key="7">
    <source>
        <dbReference type="EMBL" id="KAJ9610901.1"/>
    </source>
</evidence>
<dbReference type="InterPro" id="IPR020094">
    <property type="entry name" value="TruA/RsuA/RluB/E/F_N"/>
</dbReference>
<dbReference type="InterPro" id="IPR002942">
    <property type="entry name" value="S4_RNA-bd"/>
</dbReference>
<evidence type="ECO:0000256" key="4">
    <source>
        <dbReference type="SAM" id="MobiDB-lite"/>
    </source>
</evidence>
<dbReference type="CDD" id="cd02870">
    <property type="entry name" value="PseudoU_synth_RsuA_like"/>
    <property type="match status" value="1"/>
</dbReference>
<dbReference type="SMART" id="SM00363">
    <property type="entry name" value="S4"/>
    <property type="match status" value="1"/>
</dbReference>
<dbReference type="GO" id="GO:0006364">
    <property type="term" value="P:rRNA processing"/>
    <property type="evidence" value="ECO:0007669"/>
    <property type="project" value="UniProtKB-ARBA"/>
</dbReference>
<reference evidence="7" key="1">
    <citation type="submission" date="2022-10" db="EMBL/GenBank/DDBJ databases">
        <title>Culturing micro-colonial fungi from biological soil crusts in the Mojave desert and describing Neophaeococcomyces mojavensis, and introducing the new genera and species Taxawa tesnikishii.</title>
        <authorList>
            <person name="Kurbessoian T."/>
            <person name="Stajich J.E."/>
        </authorList>
    </citation>
    <scope>NUCLEOTIDE SEQUENCE</scope>
    <source>
        <strain evidence="7">TK_35</strain>
    </source>
</reference>
<dbReference type="InterPro" id="IPR020103">
    <property type="entry name" value="PsdUridine_synth_cat_dom_sf"/>
</dbReference>
<keyword evidence="3" id="KW-0694">RNA-binding</keyword>
<sequence length="438" mass="46905">MLRSASAAVLALALVPAAHAAVDCSVNTSASPLPLPATAVAPVADELYIRSSQLGMASGVLGSSYDPSQSLDQVLQRLRIDGCQNIAKAIPGAPAVKPNDPAAYKPQTEFDNTPWRFDMSQNGKRMTAEEFDAWMKARGVRVVKARPVPAVTPAAAEVPAETKPVDKKGLRTRRPPAAPAARSHAARGRANPPAVSAGVRHGLARVLSKAGVCSRSEAARWIADGRVRVAGRIVRDPEFPIASPAPPIEVDGQPMGAPQRLYLMLNKPRGVVTTVQDERGRDTVYRCFDGAGLPWVAPVGRLDKASEGLLLFSNDPQWAARLTDPETGPQKTYHVQVDHLPDDDTLAALRAGVEDEGEFLLALAVRVLRSGDKTAWLEVVLDEGRNRHIRRLLAAFDLQVLRLVRVAIGELTLGDLGKGQWRALEVSDQQRLGAAAPG</sequence>
<dbReference type="InterPro" id="IPR050343">
    <property type="entry name" value="RsuA_PseudoU_synthase"/>
</dbReference>
<dbReference type="GO" id="GO:0001522">
    <property type="term" value="P:pseudouridine synthesis"/>
    <property type="evidence" value="ECO:0007669"/>
    <property type="project" value="InterPro"/>
</dbReference>
<dbReference type="AlphaFoldDB" id="A0AA38XCF3"/>
<dbReference type="InterPro" id="IPR018496">
    <property type="entry name" value="PsdUridine_synth_RsuA/RluB_CS"/>
</dbReference>
<dbReference type="InterPro" id="IPR006145">
    <property type="entry name" value="PsdUridine_synth_RsuA/RluA"/>
</dbReference>
<comment type="similarity">
    <text evidence="1">Belongs to the pseudouridine synthase RsuA family.</text>
</comment>
<gene>
    <name evidence="7" type="ORF">H2204_015392</name>
</gene>
<evidence type="ECO:0000256" key="5">
    <source>
        <dbReference type="SAM" id="SignalP"/>
    </source>
</evidence>
<dbReference type="GO" id="GO:0003723">
    <property type="term" value="F:RNA binding"/>
    <property type="evidence" value="ECO:0007669"/>
    <property type="project" value="UniProtKB-KW"/>
</dbReference>
<dbReference type="SUPFAM" id="SSF55174">
    <property type="entry name" value="Alpha-L RNA-binding motif"/>
    <property type="match status" value="1"/>
</dbReference>